<name>A0A3B0WGI0_9ZZZZ</name>
<gene>
    <name evidence="2" type="ORF">MNBD_GAMMA06-910</name>
</gene>
<accession>A0A3B0WGI0</accession>
<dbReference type="InterPro" id="IPR052383">
    <property type="entry name" value="Anti-sigma-E_RseA-like"/>
</dbReference>
<dbReference type="SUPFAM" id="SSF89069">
    <property type="entry name" value="N-terminal, cytoplasmic domain of anti-sigmaE factor RseA"/>
    <property type="match status" value="1"/>
</dbReference>
<dbReference type="PANTHER" id="PTHR38104:SF1">
    <property type="entry name" value="ANTI-SIGMA-E FACTOR RSEA"/>
    <property type="match status" value="1"/>
</dbReference>
<dbReference type="EMBL" id="UOFD01000031">
    <property type="protein sequence ID" value="VAW51463.1"/>
    <property type="molecule type" value="Genomic_DNA"/>
</dbReference>
<feature type="domain" description="Anti sigma-E protein RseA N-terminal" evidence="1">
    <location>
        <begin position="5"/>
        <end position="84"/>
    </location>
</feature>
<evidence type="ECO:0000313" key="2">
    <source>
        <dbReference type="EMBL" id="VAW51463.1"/>
    </source>
</evidence>
<dbReference type="InterPro" id="IPR005572">
    <property type="entry name" value="Anti-sigma_E_RseA_N"/>
</dbReference>
<dbReference type="InterPro" id="IPR036147">
    <property type="entry name" value="Anti-sigma_E_RseA_N_sf"/>
</dbReference>
<dbReference type="AlphaFoldDB" id="A0A3B0WGI0"/>
<protein>
    <recommendedName>
        <fullName evidence="1">Anti sigma-E protein RseA N-terminal domain-containing protein</fullName>
    </recommendedName>
</protein>
<dbReference type="CDD" id="cd16328">
    <property type="entry name" value="RseA_N"/>
    <property type="match status" value="1"/>
</dbReference>
<evidence type="ECO:0000259" key="1">
    <source>
        <dbReference type="Pfam" id="PF03872"/>
    </source>
</evidence>
<proteinExistence type="predicted"/>
<dbReference type="Gene3D" id="1.10.10.880">
    <property type="entry name" value="Anti sigma-E protein RseA, N-terminal domain"/>
    <property type="match status" value="1"/>
</dbReference>
<dbReference type="Pfam" id="PF03872">
    <property type="entry name" value="RseA_N"/>
    <property type="match status" value="1"/>
</dbReference>
<dbReference type="PANTHER" id="PTHR38104">
    <property type="match status" value="1"/>
</dbReference>
<reference evidence="2" key="1">
    <citation type="submission" date="2018-06" db="EMBL/GenBank/DDBJ databases">
        <authorList>
            <person name="Zhirakovskaya E."/>
        </authorList>
    </citation>
    <scope>NUCLEOTIDE SEQUENCE</scope>
</reference>
<dbReference type="GO" id="GO:0016989">
    <property type="term" value="F:sigma factor antagonist activity"/>
    <property type="evidence" value="ECO:0007669"/>
    <property type="project" value="InterPro"/>
</dbReference>
<organism evidence="2">
    <name type="scientific">hydrothermal vent metagenome</name>
    <dbReference type="NCBI Taxonomy" id="652676"/>
    <lineage>
        <taxon>unclassified sequences</taxon>
        <taxon>metagenomes</taxon>
        <taxon>ecological metagenomes</taxon>
    </lineage>
</organism>
<sequence length="198" mass="21474">MSKRKEKISAFLDNDMHSDELMSFSLSAEASDAKVAQRYQMMGDALRGEMSDASFTDVSHAVRETLRDEKLSVVSQATNFQAANSQVESSPAQVSSKAGFFDLSSWFKPVAGMAVAASVAVIMVVSVNEQGGAESNIVANADSQISSPLEVQSAQLLDEDKATNLDPYINQHLEFASQDTLQGRLPYVRAVSFTPRNK</sequence>